<proteinExistence type="predicted"/>
<evidence type="ECO:0000259" key="2">
    <source>
        <dbReference type="Pfam" id="PF22784"/>
    </source>
</evidence>
<dbReference type="GO" id="GO:0016791">
    <property type="term" value="F:phosphatase activity"/>
    <property type="evidence" value="ECO:0007669"/>
    <property type="project" value="UniProtKB-ARBA"/>
</dbReference>
<dbReference type="AlphaFoldDB" id="A0A3B0RDF6"/>
<name>A0A3B0RDF6_9ZZZZ</name>
<dbReference type="SUPFAM" id="SSF52799">
    <property type="entry name" value="(Phosphotyrosine protein) phosphatases II"/>
    <property type="match status" value="1"/>
</dbReference>
<keyword evidence="1" id="KW-0378">Hydrolase</keyword>
<evidence type="ECO:0000256" key="1">
    <source>
        <dbReference type="ARBA" id="ARBA00022801"/>
    </source>
</evidence>
<gene>
    <name evidence="3" type="ORF">MNBD_ALPHA06-705</name>
</gene>
<accession>A0A3B0RDF6</accession>
<dbReference type="Gene3D" id="3.90.190.10">
    <property type="entry name" value="Protein tyrosine phosphatase superfamily"/>
    <property type="match status" value="1"/>
</dbReference>
<sequence length="219" mass="25418">MRFDLSTALGRKNAEHDLMWKDHGFLRLRFQNKHWISEQLVRTNQPSPVQIKAWADAGIRTMVNLRGGLQSGFHALEVEACEHYGITLENFTVRSRDTHSAEEIFAAKDLFARIQYPALIHCKSGADRAGFMAALYMYFVQGQPIEQAMQQLSFKYLHIKAGKTGMLDFFFQTYLDFAAVTPISFTDWLETEYDRAEVKAAFMHSWWGNWLVDRALRRE</sequence>
<feature type="domain" description="Swiss Army Knife protein DSP-PTPase phosphatase" evidence="2">
    <location>
        <begin position="48"/>
        <end position="143"/>
    </location>
</feature>
<reference evidence="3" key="1">
    <citation type="submission" date="2018-06" db="EMBL/GenBank/DDBJ databases">
        <authorList>
            <person name="Zhirakovskaya E."/>
        </authorList>
    </citation>
    <scope>NUCLEOTIDE SEQUENCE</scope>
</reference>
<dbReference type="InterPro" id="IPR029021">
    <property type="entry name" value="Prot-tyrosine_phosphatase-like"/>
</dbReference>
<evidence type="ECO:0000313" key="3">
    <source>
        <dbReference type="EMBL" id="VAV90142.1"/>
    </source>
</evidence>
<dbReference type="Pfam" id="PF22784">
    <property type="entry name" value="PTP-SAK"/>
    <property type="match status" value="1"/>
</dbReference>
<protein>
    <submittedName>
        <fullName evidence="3">Protein tyrosine phosphatase</fullName>
    </submittedName>
</protein>
<organism evidence="3">
    <name type="scientific">hydrothermal vent metagenome</name>
    <dbReference type="NCBI Taxonomy" id="652676"/>
    <lineage>
        <taxon>unclassified sequences</taxon>
        <taxon>metagenomes</taxon>
        <taxon>ecological metagenomes</taxon>
    </lineage>
</organism>
<dbReference type="EMBL" id="UOEE01000103">
    <property type="protein sequence ID" value="VAV90142.1"/>
    <property type="molecule type" value="Genomic_DNA"/>
</dbReference>
<dbReference type="InterPro" id="IPR057023">
    <property type="entry name" value="PTP-SAK"/>
</dbReference>